<organism evidence="4 5">
    <name type="scientific">Candidatus Macondimonas diazotrophica</name>
    <dbReference type="NCBI Taxonomy" id="2305248"/>
    <lineage>
        <taxon>Bacteria</taxon>
        <taxon>Pseudomonadati</taxon>
        <taxon>Pseudomonadota</taxon>
        <taxon>Gammaproteobacteria</taxon>
        <taxon>Chromatiales</taxon>
        <taxon>Ectothiorhodospiraceae</taxon>
        <taxon>Candidatus Macondimonas</taxon>
    </lineage>
</organism>
<evidence type="ECO:0000256" key="1">
    <source>
        <dbReference type="ARBA" id="ARBA00022729"/>
    </source>
</evidence>
<dbReference type="InterPro" id="IPR011250">
    <property type="entry name" value="OMP/PagP_B-barrel"/>
</dbReference>
<feature type="domain" description="Outer membrane protein beta-barrel" evidence="3">
    <location>
        <begin position="130"/>
        <end position="383"/>
    </location>
</feature>
<feature type="region of interest" description="Disordered" evidence="2">
    <location>
        <begin position="66"/>
        <end position="100"/>
    </location>
</feature>
<dbReference type="Gene3D" id="2.40.160.20">
    <property type="match status" value="1"/>
</dbReference>
<dbReference type="AlphaFoldDB" id="A0A4Z0F7J1"/>
<keyword evidence="5" id="KW-1185">Reference proteome</keyword>
<name>A0A4Z0F7J1_9GAMM</name>
<dbReference type="SUPFAM" id="SSF56925">
    <property type="entry name" value="OMPA-like"/>
    <property type="match status" value="1"/>
</dbReference>
<reference evidence="4 5" key="1">
    <citation type="journal article" date="2019" name="ISME J.">
        <title>Candidatus Macondimonas diazotrophica, a novel gammaproteobacterial genus dominating crude-oil-contaminated coastal sediments.</title>
        <authorList>
            <person name="Karthikeyan S."/>
            <person name="Konstantinidis K."/>
        </authorList>
    </citation>
    <scope>NUCLEOTIDE SEQUENCE [LARGE SCALE GENOMIC DNA]</scope>
    <source>
        <strain evidence="4 5">KTK01</strain>
    </source>
</reference>
<gene>
    <name evidence="4" type="ORF">E4680_12160</name>
</gene>
<evidence type="ECO:0000313" key="4">
    <source>
        <dbReference type="EMBL" id="TFZ81503.1"/>
    </source>
</evidence>
<dbReference type="InterPro" id="IPR027385">
    <property type="entry name" value="Beta-barrel_OMP"/>
</dbReference>
<protein>
    <submittedName>
        <fullName evidence="4">Porin family protein</fullName>
    </submittedName>
</protein>
<dbReference type="OrthoDB" id="9807574at2"/>
<accession>A0A4Z0F7J1</accession>
<keyword evidence="1" id="KW-0732">Signal</keyword>
<proteinExistence type="predicted"/>
<evidence type="ECO:0000313" key="5">
    <source>
        <dbReference type="Proteomes" id="UP000297890"/>
    </source>
</evidence>
<dbReference type="Proteomes" id="UP000297890">
    <property type="component" value="Unassembled WGS sequence"/>
</dbReference>
<evidence type="ECO:0000259" key="3">
    <source>
        <dbReference type="Pfam" id="PF13505"/>
    </source>
</evidence>
<dbReference type="EMBL" id="SRIO01000021">
    <property type="protein sequence ID" value="TFZ81503.1"/>
    <property type="molecule type" value="Genomic_DNA"/>
</dbReference>
<comment type="caution">
    <text evidence="4">The sequence shown here is derived from an EMBL/GenBank/DDBJ whole genome shotgun (WGS) entry which is preliminary data.</text>
</comment>
<dbReference type="Pfam" id="PF13505">
    <property type="entry name" value="OMP_b-brl"/>
    <property type="match status" value="1"/>
</dbReference>
<sequence length="395" mass="42346">MQIISACTKVHYKMSIGRCHGYPLRHESGFRERLSCRQESDLLGHGFGFRTGRDRSVAVSPQARVMRGSSAQPDRVHQSVDRSPAGALAESWRKERMTRKPSLRQTVGYGQGKSPVTRAGNGTYLWSLAAAAFAMSVSLSVEAAGPKAGEFYAGFGGGLFTPEFNLKDSNQSSIGPTTQEQNIAVPRIGIGPIGFRLPVTISAGDDRAQHGDDPENRGVIALNGGVGYQITDHFGIEGGLGLTLPRILLEGALVSRVVSNDPESITIKIAAPAVIPINLSAIYTFIPDNIVSPFIGAGVLFADLSNRIAFNEASDTISAEGGFEVGYVLDAGARFRVNERWYGTVGLRYGLIDEPELKDDDGNTIPIEDMEIREIRFGLGMTFPGSILPFVAGGS</sequence>
<evidence type="ECO:0000256" key="2">
    <source>
        <dbReference type="SAM" id="MobiDB-lite"/>
    </source>
</evidence>